<keyword evidence="4" id="KW-0472">Membrane</keyword>
<name>A0A1V6U2L3_9EURO</name>
<accession>A0A1V6U2L3</accession>
<dbReference type="STRING" id="254877.A0A1V6U2L3"/>
<dbReference type="GO" id="GO:0071949">
    <property type="term" value="F:FAD binding"/>
    <property type="evidence" value="ECO:0007669"/>
    <property type="project" value="InterPro"/>
</dbReference>
<evidence type="ECO:0000259" key="5">
    <source>
        <dbReference type="Pfam" id="PF01494"/>
    </source>
</evidence>
<dbReference type="SUPFAM" id="SSF51905">
    <property type="entry name" value="FAD/NAD(P)-binding domain"/>
    <property type="match status" value="1"/>
</dbReference>
<dbReference type="AlphaFoldDB" id="A0A1V6U2L3"/>
<keyword evidence="3" id="KW-0560">Oxidoreductase</keyword>
<evidence type="ECO:0000313" key="6">
    <source>
        <dbReference type="EMBL" id="OQE32604.1"/>
    </source>
</evidence>
<proteinExistence type="predicted"/>
<dbReference type="Pfam" id="PF01494">
    <property type="entry name" value="FAD_binding_3"/>
    <property type="match status" value="1"/>
</dbReference>
<evidence type="ECO:0000256" key="2">
    <source>
        <dbReference type="ARBA" id="ARBA00022827"/>
    </source>
</evidence>
<dbReference type="Gene3D" id="3.50.50.60">
    <property type="entry name" value="FAD/NAD(P)-binding domain"/>
    <property type="match status" value="1"/>
</dbReference>
<dbReference type="Proteomes" id="UP000191342">
    <property type="component" value="Unassembled WGS sequence"/>
</dbReference>
<gene>
    <name evidence="6" type="ORF">PENFLA_c001G06825</name>
</gene>
<evidence type="ECO:0000256" key="3">
    <source>
        <dbReference type="ARBA" id="ARBA00023002"/>
    </source>
</evidence>
<dbReference type="OrthoDB" id="10016252at2759"/>
<feature type="transmembrane region" description="Helical" evidence="4">
    <location>
        <begin position="20"/>
        <end position="45"/>
    </location>
</feature>
<keyword evidence="4" id="KW-0812">Transmembrane</keyword>
<protein>
    <recommendedName>
        <fullName evidence="5">FAD-binding domain-containing protein</fullName>
    </recommendedName>
</protein>
<evidence type="ECO:0000313" key="7">
    <source>
        <dbReference type="Proteomes" id="UP000191342"/>
    </source>
</evidence>
<dbReference type="EMBL" id="MLQL01000001">
    <property type="protein sequence ID" value="OQE32604.1"/>
    <property type="molecule type" value="Genomic_DNA"/>
</dbReference>
<keyword evidence="2" id="KW-0274">FAD</keyword>
<reference evidence="7" key="1">
    <citation type="journal article" date="2017" name="Nat. Microbiol.">
        <title>Global analysis of biosynthetic gene clusters reveals vast potential of secondary metabolite production in Penicillium species.</title>
        <authorList>
            <person name="Nielsen J.C."/>
            <person name="Grijseels S."/>
            <person name="Prigent S."/>
            <person name="Ji B."/>
            <person name="Dainat J."/>
            <person name="Nielsen K.F."/>
            <person name="Frisvad J.C."/>
            <person name="Workman M."/>
            <person name="Nielsen J."/>
        </authorList>
    </citation>
    <scope>NUCLEOTIDE SEQUENCE [LARGE SCALE GENOMIC DNA]</scope>
    <source>
        <strain evidence="7">IBT 14082</strain>
    </source>
</reference>
<evidence type="ECO:0000256" key="1">
    <source>
        <dbReference type="ARBA" id="ARBA00022630"/>
    </source>
</evidence>
<keyword evidence="7" id="KW-1185">Reference proteome</keyword>
<keyword evidence="4" id="KW-1133">Transmembrane helix</keyword>
<dbReference type="GO" id="GO:0016491">
    <property type="term" value="F:oxidoreductase activity"/>
    <property type="evidence" value="ECO:0007669"/>
    <property type="project" value="UniProtKB-KW"/>
</dbReference>
<dbReference type="InterPro" id="IPR036188">
    <property type="entry name" value="FAD/NAD-bd_sf"/>
</dbReference>
<feature type="domain" description="FAD-binding" evidence="5">
    <location>
        <begin position="18"/>
        <end position="149"/>
    </location>
</feature>
<keyword evidence="1" id="KW-0285">Flavoprotein</keyword>
<sequence>MASKSSESAQTPEKPQNNVLVMGAGLVGLAIALRLALAGIVVHVVEKEERLGEEPRAVAYYASALIALKKMGVIPDMEKAGFVSEGFAGGCYAMGDVIARLPIPRDMKESNGVGGVLYLPQPELTKLLFEKATATGLVTVHFEETLTKLSKMLGYQEAAGYSPEKDTAGQRN</sequence>
<comment type="caution">
    <text evidence="6">The sequence shown here is derived from an EMBL/GenBank/DDBJ whole genome shotgun (WGS) entry which is preliminary data.</text>
</comment>
<evidence type="ECO:0000256" key="4">
    <source>
        <dbReference type="SAM" id="Phobius"/>
    </source>
</evidence>
<organism evidence="6 7">
    <name type="scientific">Penicillium flavigenum</name>
    <dbReference type="NCBI Taxonomy" id="254877"/>
    <lineage>
        <taxon>Eukaryota</taxon>
        <taxon>Fungi</taxon>
        <taxon>Dikarya</taxon>
        <taxon>Ascomycota</taxon>
        <taxon>Pezizomycotina</taxon>
        <taxon>Eurotiomycetes</taxon>
        <taxon>Eurotiomycetidae</taxon>
        <taxon>Eurotiales</taxon>
        <taxon>Aspergillaceae</taxon>
        <taxon>Penicillium</taxon>
    </lineage>
</organism>
<dbReference type="InterPro" id="IPR002938">
    <property type="entry name" value="FAD-bd"/>
</dbReference>